<keyword evidence="3" id="KW-1185">Reference proteome</keyword>
<reference evidence="2 3" key="1">
    <citation type="submission" date="2017-05" db="EMBL/GenBank/DDBJ databases">
        <title>Draft genome sequence of Elsinoe australis.</title>
        <authorList>
            <person name="Cheng Q."/>
        </authorList>
    </citation>
    <scope>NUCLEOTIDE SEQUENCE [LARGE SCALE GENOMIC DNA]</scope>
    <source>
        <strain evidence="2 3">NL1</strain>
    </source>
</reference>
<feature type="compositionally biased region" description="Gly residues" evidence="1">
    <location>
        <begin position="553"/>
        <end position="566"/>
    </location>
</feature>
<dbReference type="AlphaFoldDB" id="A0A2P8AJM0"/>
<sequence length="605" mass="65602">MTTAYSTAPMGGFNTAPWDRAVPQSDDSDASYNIPREQFRSLKSHANSDYYNTPYDSKRSSGRGSLSSESGRKRSIGSGMNQTTVDDSAWIHRDKLAQIESKEMQDLGFRVRRPSSRSMRSRSRSATRSASRTSDRRGRDSSQHASRSPSDAGMNSAAFTFDDMQNMAVPPVPVDSASYSRHNSGLVETNGFGFEDAPDEAPKERVRSTSRPGTSRIPVSRNSPAPLSNAFIERDSPLARSRNGSLALSSSPDMPQSRKMSRPRSQSLGSQMMLDEAGIPATKTPRSRPTSMHLNNSPLLNNDNSDSASSPKMPKSPKPGPLNPKKHTRNTSSATKPRVTSTSSAKDSPSSRPKSSGNRPRSVHRPEGEAPWIATMYKPDPMLPPDQQILPTHAKKIMQEQWAREGKTGDTYDKNFNLLNNNEIPPPKPRLKKQVSFDGANPHIIEPATDDEKFPAPWQPTAESGSREGSVNSGGYKITPTIPSATSPSMPGALGITQASTEQKKGNRQSVYRLQTVGALPRENQVREDAGKGPAELDSHGGLPQIQPQHHAGGAGGDEGGNGGGEEPIVHKVDLEGLRRAKKEEKERERESGEKGAGCCGCLVM</sequence>
<name>A0A2P8AJM0_9PEZI</name>
<dbReference type="EMBL" id="NHZQ01000003">
    <property type="protein sequence ID" value="PSK60672.1"/>
    <property type="molecule type" value="Genomic_DNA"/>
</dbReference>
<feature type="compositionally biased region" description="Basic and acidic residues" evidence="1">
    <location>
        <begin position="568"/>
        <end position="594"/>
    </location>
</feature>
<evidence type="ECO:0000313" key="3">
    <source>
        <dbReference type="Proteomes" id="UP000243723"/>
    </source>
</evidence>
<feature type="compositionally biased region" description="Polar residues" evidence="1">
    <location>
        <begin position="44"/>
        <end position="55"/>
    </location>
</feature>
<dbReference type="Proteomes" id="UP000243723">
    <property type="component" value="Unassembled WGS sequence"/>
</dbReference>
<feature type="compositionally biased region" description="Basic and acidic residues" evidence="1">
    <location>
        <begin position="89"/>
        <end position="105"/>
    </location>
</feature>
<feature type="compositionally biased region" description="Basic and acidic residues" evidence="1">
    <location>
        <begin position="524"/>
        <end position="539"/>
    </location>
</feature>
<feature type="compositionally biased region" description="Polar residues" evidence="1">
    <location>
        <begin position="242"/>
        <end position="254"/>
    </location>
</feature>
<accession>A0A2P8AJM0</accession>
<feature type="region of interest" description="Disordered" evidence="1">
    <location>
        <begin position="1"/>
        <end position="388"/>
    </location>
</feature>
<protein>
    <submittedName>
        <fullName evidence="2">Uncharacterized protein</fullName>
    </submittedName>
</protein>
<evidence type="ECO:0000256" key="1">
    <source>
        <dbReference type="SAM" id="MobiDB-lite"/>
    </source>
</evidence>
<organism evidence="2 3">
    <name type="scientific">Elsinoe australis</name>
    <dbReference type="NCBI Taxonomy" id="40998"/>
    <lineage>
        <taxon>Eukaryota</taxon>
        <taxon>Fungi</taxon>
        <taxon>Dikarya</taxon>
        <taxon>Ascomycota</taxon>
        <taxon>Pezizomycotina</taxon>
        <taxon>Dothideomycetes</taxon>
        <taxon>Dothideomycetidae</taxon>
        <taxon>Myriangiales</taxon>
        <taxon>Elsinoaceae</taxon>
        <taxon>Elsinoe</taxon>
    </lineage>
</organism>
<feature type="compositionally biased region" description="Polar residues" evidence="1">
    <location>
        <begin position="177"/>
        <end position="187"/>
    </location>
</feature>
<feature type="compositionally biased region" description="Basic residues" evidence="1">
    <location>
        <begin position="110"/>
        <end position="125"/>
    </location>
</feature>
<feature type="compositionally biased region" description="Low complexity" evidence="1">
    <location>
        <begin position="294"/>
        <end position="313"/>
    </location>
</feature>
<feature type="compositionally biased region" description="Low complexity" evidence="1">
    <location>
        <begin position="341"/>
        <end position="360"/>
    </location>
</feature>
<dbReference type="OrthoDB" id="10249311at2759"/>
<feature type="compositionally biased region" description="Polar residues" evidence="1">
    <location>
        <begin position="461"/>
        <end position="473"/>
    </location>
</feature>
<feature type="compositionally biased region" description="Basic and acidic residues" evidence="1">
    <location>
        <begin position="133"/>
        <end position="142"/>
    </location>
</feature>
<proteinExistence type="predicted"/>
<gene>
    <name evidence="2" type="ORF">B9Z65_822</name>
</gene>
<comment type="caution">
    <text evidence="2">The sequence shown here is derived from an EMBL/GenBank/DDBJ whole genome shotgun (WGS) entry which is preliminary data.</text>
</comment>
<dbReference type="STRING" id="40998.A0A2P8AJM0"/>
<feature type="region of interest" description="Disordered" evidence="1">
    <location>
        <begin position="406"/>
        <end position="605"/>
    </location>
</feature>
<evidence type="ECO:0000313" key="2">
    <source>
        <dbReference type="EMBL" id="PSK60672.1"/>
    </source>
</evidence>
<feature type="compositionally biased region" description="Polar residues" evidence="1">
    <location>
        <begin position="330"/>
        <end position="340"/>
    </location>
</feature>